<comment type="caution">
    <text evidence="1">The sequence shown here is derived from an EMBL/GenBank/DDBJ whole genome shotgun (WGS) entry which is preliminary data.</text>
</comment>
<evidence type="ECO:0000313" key="1">
    <source>
        <dbReference type="EMBL" id="KEI44300.1"/>
    </source>
</evidence>
<name>A0A073AY21_9PSEU</name>
<organism evidence="1 2">
    <name type="scientific">Saccharopolyspora rectivirgula</name>
    <dbReference type="NCBI Taxonomy" id="28042"/>
    <lineage>
        <taxon>Bacteria</taxon>
        <taxon>Bacillati</taxon>
        <taxon>Actinomycetota</taxon>
        <taxon>Actinomycetes</taxon>
        <taxon>Pseudonocardiales</taxon>
        <taxon>Pseudonocardiaceae</taxon>
        <taxon>Saccharopolyspora</taxon>
    </lineage>
</organism>
<dbReference type="eggNOG" id="COG4757">
    <property type="taxonomic scope" value="Bacteria"/>
</dbReference>
<keyword evidence="2" id="KW-1185">Reference proteome</keyword>
<dbReference type="AlphaFoldDB" id="A0A073AY21"/>
<gene>
    <name evidence="1" type="ORF">GU90_11260</name>
</gene>
<evidence type="ECO:0000313" key="2">
    <source>
        <dbReference type="Proteomes" id="UP000031419"/>
    </source>
</evidence>
<accession>A0A073AY21</accession>
<sequence length="65" mass="7064">MAVDEDDLAPESAIDHLAGKAPEAPRTHHFYSRAVAGAAKLGHFAWVHNSGKLAAWVKDWIESGR</sequence>
<dbReference type="Proteomes" id="UP000031419">
    <property type="component" value="Unassembled WGS sequence"/>
</dbReference>
<reference evidence="1 2" key="1">
    <citation type="submission" date="2014-06" db="EMBL/GenBank/DDBJ databases">
        <title>Saccharopolyspora rectivirgula DSM-43113 Genome sequencing.</title>
        <authorList>
            <person name="Barrera C."/>
            <person name="Millon L."/>
            <person name="Rognon B."/>
            <person name="Zaugg C."/>
            <person name="Monod M."/>
        </authorList>
    </citation>
    <scope>NUCLEOTIDE SEQUENCE [LARGE SCALE GENOMIC DNA]</scope>
    <source>
        <strain evidence="1 2">DSM 43113</strain>
    </source>
</reference>
<dbReference type="EMBL" id="JNVU01000028">
    <property type="protein sequence ID" value="KEI44300.1"/>
    <property type="molecule type" value="Genomic_DNA"/>
</dbReference>
<proteinExistence type="predicted"/>
<protein>
    <recommendedName>
        <fullName evidence="3">Alpha/beta hydrolase</fullName>
    </recommendedName>
</protein>
<evidence type="ECO:0008006" key="3">
    <source>
        <dbReference type="Google" id="ProtNLM"/>
    </source>
</evidence>